<dbReference type="SUPFAM" id="SSF52540">
    <property type="entry name" value="P-loop containing nucleoside triphosphate hydrolases"/>
    <property type="match status" value="1"/>
</dbReference>
<proteinExistence type="predicted"/>
<evidence type="ECO:0000313" key="1">
    <source>
        <dbReference type="EMBL" id="MDI6449510.1"/>
    </source>
</evidence>
<protein>
    <submittedName>
        <fullName evidence="1">GTPase domain-containing protein</fullName>
    </submittedName>
</protein>
<reference evidence="1" key="1">
    <citation type="submission" date="2023-05" db="EMBL/GenBank/DDBJ databases">
        <title>Anaerotaeda fermentans gen. nov., sp. nov., a novel anaerobic planctomycete of the new family within the order Sedimentisphaerales isolated from Taman Peninsula, Russia.</title>
        <authorList>
            <person name="Khomyakova M.A."/>
            <person name="Merkel A.Y."/>
            <person name="Slobodkin A.I."/>
        </authorList>
    </citation>
    <scope>NUCLEOTIDE SEQUENCE</scope>
    <source>
        <strain evidence="1">M17dextr</strain>
    </source>
</reference>
<dbReference type="EMBL" id="JASCXX010000011">
    <property type="protein sequence ID" value="MDI6449510.1"/>
    <property type="molecule type" value="Genomic_DNA"/>
</dbReference>
<dbReference type="Proteomes" id="UP001431776">
    <property type="component" value="Unassembled WGS sequence"/>
</dbReference>
<sequence>MSARDKAASDISEVPAVRHGRPKGLARLRTYATGKEILVLGPSSAGKSKFAEYLQFGRLHPEGEREMTYGLTKSPTFTLTLGVDGRLALNVRRTVDTPGQTGPVQHAGLVGERKPHAVVVMVDCSKPIAATIHWLDLFCDRLDTVLRKGHHIRNKLREIVVVLNKRDKIDPDAFEELTARVRGVLDRHLTVVLGPERTAAIPLLECICVQGPRGPALIDNVLACLAERLTQ</sequence>
<gene>
    <name evidence="1" type="ORF">QJ522_10695</name>
</gene>
<organism evidence="1 2">
    <name type="scientific">Anaerobaca lacustris</name>
    <dbReference type="NCBI Taxonomy" id="3044600"/>
    <lineage>
        <taxon>Bacteria</taxon>
        <taxon>Pseudomonadati</taxon>
        <taxon>Planctomycetota</taxon>
        <taxon>Phycisphaerae</taxon>
        <taxon>Sedimentisphaerales</taxon>
        <taxon>Anaerobacaceae</taxon>
        <taxon>Anaerobaca</taxon>
    </lineage>
</organism>
<dbReference type="AlphaFoldDB" id="A0AAW6TY31"/>
<accession>A0AAW6TY31</accession>
<name>A0AAW6TY31_9BACT</name>
<dbReference type="RefSeq" id="WP_349244919.1">
    <property type="nucleotide sequence ID" value="NZ_JASCXX010000011.1"/>
</dbReference>
<dbReference type="Gene3D" id="3.40.50.300">
    <property type="entry name" value="P-loop containing nucleotide triphosphate hydrolases"/>
    <property type="match status" value="1"/>
</dbReference>
<keyword evidence="2" id="KW-1185">Reference proteome</keyword>
<dbReference type="InterPro" id="IPR027417">
    <property type="entry name" value="P-loop_NTPase"/>
</dbReference>
<comment type="caution">
    <text evidence="1">The sequence shown here is derived from an EMBL/GenBank/DDBJ whole genome shotgun (WGS) entry which is preliminary data.</text>
</comment>
<dbReference type="CDD" id="cd00882">
    <property type="entry name" value="Ras_like_GTPase"/>
    <property type="match status" value="1"/>
</dbReference>
<evidence type="ECO:0000313" key="2">
    <source>
        <dbReference type="Proteomes" id="UP001431776"/>
    </source>
</evidence>